<protein>
    <recommendedName>
        <fullName evidence="3">Transposase</fullName>
    </recommendedName>
</protein>
<dbReference type="EMBL" id="JARBHB010000002">
    <property type="protein sequence ID" value="KAJ8893899.1"/>
    <property type="molecule type" value="Genomic_DNA"/>
</dbReference>
<proteinExistence type="predicted"/>
<accession>A0ABQ9IB49</accession>
<gene>
    <name evidence="1" type="ORF">PR048_006500</name>
</gene>
<name>A0ABQ9IB49_9NEOP</name>
<reference evidence="1 2" key="1">
    <citation type="submission" date="2023-02" db="EMBL/GenBank/DDBJ databases">
        <title>LHISI_Scaffold_Assembly.</title>
        <authorList>
            <person name="Stuart O.P."/>
            <person name="Cleave R."/>
            <person name="Magrath M.J.L."/>
            <person name="Mikheyev A.S."/>
        </authorList>
    </citation>
    <scope>NUCLEOTIDE SEQUENCE [LARGE SCALE GENOMIC DNA]</scope>
    <source>
        <strain evidence="1">Daus_M_001</strain>
        <tissue evidence="1">Leg muscle</tissue>
    </source>
</reference>
<sequence length="121" mass="13958">MEGETLKRNYVDRLRGRKRKVVLNILENVLKNINVTNSVKEASEATSCSKQTIYALRKELQQHGTVTTPAKRTYLRELKRFRGLGKPIICTDESWLNVGLSVQKEWKDTTVKSARHQLFKA</sequence>
<organism evidence="1 2">
    <name type="scientific">Dryococelus australis</name>
    <dbReference type="NCBI Taxonomy" id="614101"/>
    <lineage>
        <taxon>Eukaryota</taxon>
        <taxon>Metazoa</taxon>
        <taxon>Ecdysozoa</taxon>
        <taxon>Arthropoda</taxon>
        <taxon>Hexapoda</taxon>
        <taxon>Insecta</taxon>
        <taxon>Pterygota</taxon>
        <taxon>Neoptera</taxon>
        <taxon>Polyneoptera</taxon>
        <taxon>Phasmatodea</taxon>
        <taxon>Verophasmatodea</taxon>
        <taxon>Anareolatae</taxon>
        <taxon>Phasmatidae</taxon>
        <taxon>Eurycanthinae</taxon>
        <taxon>Dryococelus</taxon>
    </lineage>
</organism>
<evidence type="ECO:0000313" key="1">
    <source>
        <dbReference type="EMBL" id="KAJ8893899.1"/>
    </source>
</evidence>
<evidence type="ECO:0008006" key="3">
    <source>
        <dbReference type="Google" id="ProtNLM"/>
    </source>
</evidence>
<keyword evidence="2" id="KW-1185">Reference proteome</keyword>
<evidence type="ECO:0000313" key="2">
    <source>
        <dbReference type="Proteomes" id="UP001159363"/>
    </source>
</evidence>
<comment type="caution">
    <text evidence="1">The sequence shown here is derived from an EMBL/GenBank/DDBJ whole genome shotgun (WGS) entry which is preliminary data.</text>
</comment>
<dbReference type="Proteomes" id="UP001159363">
    <property type="component" value="Chromosome 2"/>
</dbReference>